<dbReference type="Proteomes" id="UP000182200">
    <property type="component" value="Unassembled WGS sequence"/>
</dbReference>
<accession>A0A0P1L7D4</accession>
<name>A0A0P1L7D4_9BACT</name>
<dbReference type="InterPro" id="IPR008921">
    <property type="entry name" value="DNA_pol3_clamp-load_cplx_C"/>
</dbReference>
<dbReference type="PANTHER" id="PTHR13779:SF7">
    <property type="entry name" value="ATPASE WRNIP1"/>
    <property type="match status" value="1"/>
</dbReference>
<accession>A0A0P1M8J5</accession>
<dbReference type="InterPro" id="IPR032423">
    <property type="entry name" value="AAA_assoc_2"/>
</dbReference>
<accession>A0A0P1LE16</accession>
<dbReference type="FunFam" id="1.20.272.10:FF:000001">
    <property type="entry name" value="Putative AAA family ATPase"/>
    <property type="match status" value="1"/>
</dbReference>
<keyword evidence="4" id="KW-0235">DNA replication</keyword>
<accession>A0A0P1LGI0</accession>
<dbReference type="EMBL" id="CZVI01000066">
    <property type="protein sequence ID" value="CUS95236.1"/>
    <property type="molecule type" value="Genomic_DNA"/>
</dbReference>
<dbReference type="InterPro" id="IPR003593">
    <property type="entry name" value="AAA+_ATPase"/>
</dbReference>
<keyword evidence="5" id="KW-0547">Nucleotide-binding</keyword>
<gene>
    <name evidence="9" type="ORF">JGI4_01829</name>
    <name evidence="8" type="ORF">JGI8_02130</name>
</gene>
<dbReference type="InterPro" id="IPR051314">
    <property type="entry name" value="AAA_ATPase_RarA/MGS1/WRNIP1"/>
</dbReference>
<sequence>MKTEKIYPPLADRIRPKTLDEFVGQEHIIGPGKPLRIMIETGEIQSMILWGPPGVGKTTLAKIIAEKVNADFFQINAVLSGTKEIKEIIEKAEKNLKYYGKKTILFIDEIHRFNKAQQSVLLNSVEKGTIILIGATTENPSFEIISPLLSRCQVFVLEPFGVKELETILQRALTNDEILSKFKIHIEDKETLFLYSGGDARVMLNALEVAVKIAKPTDKNEIFLTKEIISEAFQRKHFKYDKAGEEHYNLISAFIKSVRGSDPDAAVYWLARMLLAGEDPKFIARRLIILASEDIGNAEPYALTLATSCFTAVDYVGMPEARIILAQVATYLASCPKSNAAYIAIEEAMEDAQKYGELPVPLHLRNAPTKLMEELGYGKGYKYSHEFPDHFVEQQFLPDEIKDKIYYRPTELGREKILKERLEKLWNKRKQK</sequence>
<accession>A0A0P1M476</accession>
<dbReference type="GO" id="GO:0008047">
    <property type="term" value="F:enzyme activator activity"/>
    <property type="evidence" value="ECO:0007669"/>
    <property type="project" value="TreeGrafter"/>
</dbReference>
<evidence type="ECO:0000313" key="8">
    <source>
        <dbReference type="EMBL" id="CUS95236.1"/>
    </source>
</evidence>
<dbReference type="GO" id="GO:0017116">
    <property type="term" value="F:single-stranded DNA helicase activity"/>
    <property type="evidence" value="ECO:0007669"/>
    <property type="project" value="TreeGrafter"/>
</dbReference>
<dbReference type="CDD" id="cd00009">
    <property type="entry name" value="AAA"/>
    <property type="match status" value="1"/>
</dbReference>
<dbReference type="Pfam" id="PF16193">
    <property type="entry name" value="AAA_assoc_2"/>
    <property type="match status" value="1"/>
</dbReference>
<dbReference type="InterPro" id="IPR027417">
    <property type="entry name" value="P-loop_NTPase"/>
</dbReference>
<reference evidence="9 10" key="2">
    <citation type="submission" date="2015-11" db="EMBL/GenBank/DDBJ databases">
        <authorList>
            <person name="Zhang Y."/>
            <person name="Guo Z."/>
        </authorList>
    </citation>
    <scope>NUCLEOTIDE SEQUENCE [LARGE SCALE GENOMIC DNA]</scope>
    <source>
        <strain evidence="9">JGI-4</strain>
    </source>
</reference>
<evidence type="ECO:0000313" key="11">
    <source>
        <dbReference type="Proteomes" id="UP000182200"/>
    </source>
</evidence>
<feature type="domain" description="AAA+ ATPase" evidence="7">
    <location>
        <begin position="43"/>
        <end position="160"/>
    </location>
</feature>
<comment type="function">
    <text evidence="1">DNA-dependent ATPase that plays important roles in cellular responses to stalled DNA replication processes.</text>
</comment>
<dbReference type="InterPro" id="IPR021886">
    <property type="entry name" value="MgsA_C"/>
</dbReference>
<accession>A0A0P1LHJ3</accession>
<accession>A0A0P1MI02</accession>
<dbReference type="SMART" id="SM00382">
    <property type="entry name" value="AAA"/>
    <property type="match status" value="1"/>
</dbReference>
<dbReference type="Pfam" id="PF12002">
    <property type="entry name" value="MgsA_C"/>
    <property type="match status" value="1"/>
</dbReference>
<dbReference type="GO" id="GO:0000731">
    <property type="term" value="P:DNA synthesis involved in DNA repair"/>
    <property type="evidence" value="ECO:0007669"/>
    <property type="project" value="TreeGrafter"/>
</dbReference>
<dbReference type="EMBL" id="FAOP01000007">
    <property type="protein sequence ID" value="CUU07568.1"/>
    <property type="molecule type" value="Genomic_DNA"/>
</dbReference>
<evidence type="ECO:0000256" key="3">
    <source>
        <dbReference type="ARBA" id="ARBA00020776"/>
    </source>
</evidence>
<dbReference type="Proteomes" id="UP000182011">
    <property type="component" value="Unassembled WGS sequence"/>
</dbReference>
<accession>A0A0S4N999</accession>
<dbReference type="GO" id="GO:0006261">
    <property type="term" value="P:DNA-templated DNA replication"/>
    <property type="evidence" value="ECO:0007669"/>
    <property type="project" value="TreeGrafter"/>
</dbReference>
<dbReference type="InterPro" id="IPR003959">
    <property type="entry name" value="ATPase_AAA_core"/>
</dbReference>
<dbReference type="AlphaFoldDB" id="A0A0P1L7D4"/>
<dbReference type="OrthoDB" id="9778364at2"/>
<evidence type="ECO:0000256" key="2">
    <source>
        <dbReference type="ARBA" id="ARBA00008959"/>
    </source>
</evidence>
<dbReference type="Gene3D" id="1.10.3710.10">
    <property type="entry name" value="DNA polymerase III clamp loader subunits, C-terminal domain"/>
    <property type="match status" value="1"/>
</dbReference>
<dbReference type="STRING" id="1633631.GCA_001442925_01824"/>
<evidence type="ECO:0000259" key="7">
    <source>
        <dbReference type="SMART" id="SM00382"/>
    </source>
</evidence>
<dbReference type="SUPFAM" id="SSF48019">
    <property type="entry name" value="post-AAA+ oligomerization domain-like"/>
    <property type="match status" value="1"/>
</dbReference>
<dbReference type="Gene3D" id="1.10.8.60">
    <property type="match status" value="1"/>
</dbReference>
<evidence type="ECO:0000256" key="6">
    <source>
        <dbReference type="ARBA" id="ARBA00022840"/>
    </source>
</evidence>
<dbReference type="Gene3D" id="1.20.272.10">
    <property type="match status" value="1"/>
</dbReference>
<evidence type="ECO:0000313" key="9">
    <source>
        <dbReference type="EMBL" id="CUU07568.1"/>
    </source>
</evidence>
<reference evidence="8 11" key="1">
    <citation type="submission" date="2015-11" db="EMBL/GenBank/DDBJ databases">
        <authorList>
            <person name="Varghese N."/>
        </authorList>
    </citation>
    <scope>NUCLEOTIDE SEQUENCE [LARGE SCALE GENOMIC DNA]</scope>
    <source>
        <strain evidence="8 11">JGI-8</strain>
    </source>
</reference>
<evidence type="ECO:0000256" key="1">
    <source>
        <dbReference type="ARBA" id="ARBA00002393"/>
    </source>
</evidence>
<dbReference type="Pfam" id="PF00004">
    <property type="entry name" value="AAA"/>
    <property type="match status" value="1"/>
</dbReference>
<dbReference type="PANTHER" id="PTHR13779">
    <property type="entry name" value="WERNER HELICASE-INTERACTING PROTEIN 1 FAMILY MEMBER"/>
    <property type="match status" value="1"/>
</dbReference>
<dbReference type="FunFam" id="1.10.3710.10:FF:000004">
    <property type="entry name" value="Putative ATPase, AAA family"/>
    <property type="match status" value="1"/>
</dbReference>
<dbReference type="GO" id="GO:0003677">
    <property type="term" value="F:DNA binding"/>
    <property type="evidence" value="ECO:0007669"/>
    <property type="project" value="InterPro"/>
</dbReference>
<dbReference type="SUPFAM" id="SSF52540">
    <property type="entry name" value="P-loop containing nucleoside triphosphate hydrolases"/>
    <property type="match status" value="1"/>
</dbReference>
<dbReference type="Gene3D" id="3.40.50.300">
    <property type="entry name" value="P-loop containing nucleotide triphosphate hydrolases"/>
    <property type="match status" value="1"/>
</dbReference>
<dbReference type="FunFam" id="3.40.50.300:FF:000137">
    <property type="entry name" value="Replication-associated recombination protein A"/>
    <property type="match status" value="1"/>
</dbReference>
<accession>A0A0P1LDD5</accession>
<evidence type="ECO:0000256" key="5">
    <source>
        <dbReference type="ARBA" id="ARBA00022741"/>
    </source>
</evidence>
<dbReference type="RefSeq" id="WP_075427084.1">
    <property type="nucleotide sequence ID" value="NZ_CZVI01000066.1"/>
</dbReference>
<evidence type="ECO:0000313" key="10">
    <source>
        <dbReference type="Proteomes" id="UP000182011"/>
    </source>
</evidence>
<dbReference type="GO" id="GO:0016887">
    <property type="term" value="F:ATP hydrolysis activity"/>
    <property type="evidence" value="ECO:0007669"/>
    <property type="project" value="InterPro"/>
</dbReference>
<comment type="similarity">
    <text evidence="2">Belongs to the AAA ATPase family. RarA/MGS1/WRNIP1 subfamily.</text>
</comment>
<evidence type="ECO:0000256" key="4">
    <source>
        <dbReference type="ARBA" id="ARBA00022705"/>
    </source>
</evidence>
<dbReference type="GO" id="GO:0005524">
    <property type="term" value="F:ATP binding"/>
    <property type="evidence" value="ECO:0007669"/>
    <property type="project" value="UniProtKB-KW"/>
</dbReference>
<organism evidence="9 10">
    <name type="scientific">Candidatus Kryptonium thompsonii</name>
    <dbReference type="NCBI Taxonomy" id="1633631"/>
    <lineage>
        <taxon>Bacteria</taxon>
        <taxon>Pseudomonadati</taxon>
        <taxon>Candidatus Kryptoniota</taxon>
        <taxon>Candidatus Kryptonium</taxon>
    </lineage>
</organism>
<dbReference type="CDD" id="cd18139">
    <property type="entry name" value="HLD_clamp_RarA"/>
    <property type="match status" value="1"/>
</dbReference>
<keyword evidence="6" id="KW-0067">ATP-binding</keyword>
<proteinExistence type="inferred from homology"/>
<keyword evidence="11" id="KW-1185">Reference proteome</keyword>
<protein>
    <recommendedName>
        <fullName evidence="3">Replication-associated recombination protein A</fullName>
    </recommendedName>
</protein>
<accession>A0A0N7MVI6</accession>